<reference evidence="4" key="1">
    <citation type="submission" date="2019-06" db="EMBL/GenBank/DDBJ databases">
        <title>Alistipes onderdonkii subsp. vulgaris subsp. nov., Alistipes dispar sp. nov. and Alistipes communis sp. nov., isolated from human faeces, and creation of Alistipes onderdonkii subsp. onderdonkii subsp. nov.</title>
        <authorList>
            <person name="Sakamoto M."/>
            <person name="Ikeyama N."/>
            <person name="Ogata Y."/>
            <person name="Suda W."/>
            <person name="Iino T."/>
            <person name="Hattori M."/>
            <person name="Ohkuma M."/>
        </authorList>
    </citation>
    <scope>NUCLEOTIDE SEQUENCE [LARGE SCALE GENOMIC DNA]</scope>
    <source>
        <strain evidence="4">5CBH24</strain>
    </source>
</reference>
<dbReference type="KEGG" id="acou:A5CBH24_12380"/>
<dbReference type="Pfam" id="PF13280">
    <property type="entry name" value="WYL"/>
    <property type="match status" value="1"/>
</dbReference>
<dbReference type="Proteomes" id="UP000318946">
    <property type="component" value="Chromosome"/>
</dbReference>
<evidence type="ECO:0000259" key="2">
    <source>
        <dbReference type="Pfam" id="PF25583"/>
    </source>
</evidence>
<evidence type="ECO:0000313" key="3">
    <source>
        <dbReference type="EMBL" id="BBL03925.1"/>
    </source>
</evidence>
<keyword evidence="4" id="KW-1185">Reference proteome</keyword>
<feature type="domain" description="WCX" evidence="2">
    <location>
        <begin position="156"/>
        <end position="232"/>
    </location>
</feature>
<dbReference type="EMBL" id="AP019735">
    <property type="protein sequence ID" value="BBL03925.1"/>
    <property type="molecule type" value="Genomic_DNA"/>
</dbReference>
<accession>A0A4Y1WTC2</accession>
<organism evidence="3 4">
    <name type="scientific">Alistipes communis</name>
    <dbReference type="NCBI Taxonomy" id="2585118"/>
    <lineage>
        <taxon>Bacteria</taxon>
        <taxon>Pseudomonadati</taxon>
        <taxon>Bacteroidota</taxon>
        <taxon>Bacteroidia</taxon>
        <taxon>Bacteroidales</taxon>
        <taxon>Rikenellaceae</taxon>
        <taxon>Alistipes</taxon>
    </lineage>
</organism>
<proteinExistence type="predicted"/>
<dbReference type="Pfam" id="PF25583">
    <property type="entry name" value="WCX"/>
    <property type="match status" value="1"/>
</dbReference>
<evidence type="ECO:0000313" key="4">
    <source>
        <dbReference type="Proteomes" id="UP000318946"/>
    </source>
</evidence>
<dbReference type="InterPro" id="IPR057727">
    <property type="entry name" value="WCX_dom"/>
</dbReference>
<dbReference type="InterPro" id="IPR026881">
    <property type="entry name" value="WYL_dom"/>
</dbReference>
<dbReference type="InterPro" id="IPR051534">
    <property type="entry name" value="CBASS_pafABC_assoc_protein"/>
</dbReference>
<gene>
    <name evidence="3" type="ORF">A5CBH24_12380</name>
</gene>
<protein>
    <submittedName>
        <fullName evidence="3">Uncharacterized protein</fullName>
    </submittedName>
</protein>
<dbReference type="PANTHER" id="PTHR34580:SF9">
    <property type="entry name" value="SLL5097 PROTEIN"/>
    <property type="match status" value="1"/>
</dbReference>
<dbReference type="AlphaFoldDB" id="A0A4Y1WTC2"/>
<dbReference type="PROSITE" id="PS52050">
    <property type="entry name" value="WYL"/>
    <property type="match status" value="1"/>
</dbReference>
<sequence length="237" mass="27730">MELGVEIVCSHNLYSVCTDNHNPIGAWLWQTISLRRMLTESKTLNDRIVVEEVPSSDRWLQPILTAIRENRRLRIGYHPFGREASETVVSPYFVQMSDRRWYLFGLRGTETALKAYALDRMEACSMMEETFALPEEFSATEYLKEHGIGRYENIPETEVVLRAYGRQVDLLRTLPLHTSQHETKTAEDKAEFTYILRPTTRFFGDILACGKYVKVLSPEWVRRHLKETLEKIVTYYK</sequence>
<dbReference type="PANTHER" id="PTHR34580">
    <property type="match status" value="1"/>
</dbReference>
<evidence type="ECO:0000259" key="1">
    <source>
        <dbReference type="Pfam" id="PF13280"/>
    </source>
</evidence>
<feature type="domain" description="WYL" evidence="1">
    <location>
        <begin position="60"/>
        <end position="124"/>
    </location>
</feature>
<name>A0A4Y1WTC2_9BACT</name>